<evidence type="ECO:0000256" key="2">
    <source>
        <dbReference type="ARBA" id="ARBA00022679"/>
    </source>
</evidence>
<dbReference type="EMBL" id="LR877147">
    <property type="protein sequence ID" value="CAD2214354.1"/>
    <property type="molecule type" value="Genomic_DNA"/>
</dbReference>
<feature type="binding site" evidence="5">
    <location>
        <position position="58"/>
    </location>
    <ligand>
        <name>S-adenosyl-L-methionine</name>
        <dbReference type="ChEBI" id="CHEBI:59789"/>
    </ligand>
</feature>
<feature type="compositionally biased region" description="Basic and acidic residues" evidence="6">
    <location>
        <begin position="387"/>
        <end position="398"/>
    </location>
</feature>
<dbReference type="PROSITE" id="PS51686">
    <property type="entry name" value="SAM_MT_RSMB_NOP"/>
    <property type="match status" value="1"/>
</dbReference>
<protein>
    <submittedName>
        <fullName evidence="8">16S rRNA methyltransferase RsmB/F, putative</fullName>
    </submittedName>
</protein>
<dbReference type="PANTHER" id="PTHR22808:SF1">
    <property type="entry name" value="RNA CYTOSINE-C(5)-METHYLTRANSFERASE NSUN2-RELATED"/>
    <property type="match status" value="1"/>
</dbReference>
<reference evidence="8 9" key="1">
    <citation type="submission" date="2020-08" db="EMBL/GenBank/DDBJ databases">
        <authorList>
            <person name="Newling K."/>
            <person name="Davey J."/>
            <person name="Forrester S."/>
        </authorList>
    </citation>
    <scope>NUCLEOTIDE SEQUENCE [LARGE SCALE GENOMIC DNA]</scope>
    <source>
        <strain evidence="9">Crithidia deanei Carvalho (ATCC PRA-265)</strain>
    </source>
</reference>
<dbReference type="SUPFAM" id="SSF53335">
    <property type="entry name" value="S-adenosyl-L-methionine-dependent methyltransferases"/>
    <property type="match status" value="1"/>
</dbReference>
<accession>A0A7G2C5C1</accession>
<evidence type="ECO:0000256" key="1">
    <source>
        <dbReference type="ARBA" id="ARBA00022603"/>
    </source>
</evidence>
<evidence type="ECO:0000256" key="5">
    <source>
        <dbReference type="PROSITE-ProRule" id="PRU01023"/>
    </source>
</evidence>
<dbReference type="GO" id="GO:0008173">
    <property type="term" value="F:RNA methyltransferase activity"/>
    <property type="evidence" value="ECO:0007669"/>
    <property type="project" value="InterPro"/>
</dbReference>
<feature type="region of interest" description="Disordered" evidence="6">
    <location>
        <begin position="342"/>
        <end position="403"/>
    </location>
</feature>
<sequence>MLCELGRQNIIQTDPQQRSQNELMNIDGYHYVPSITNQPPNFQFDFENPKSGFVMANEIDHKRANMLIHQVKRLKVLFPFSVFTNHDAQYFPDLPLGTESETTQNNNKNETTLRFNKILCDVVCSGDGTLRKAPHIFNIWSPKEGNNLQKIQIKILLRACHLLKFDANDKSQPNRIVYSTCSLNPIENEAVIYAVMKRTRGAMRLVNIAEEVFQSKTPNHTFLQHMLQNLNWAKGKKTWSVTNNKGDTILHGTRKNMHQYLFPPKYTNNQNEKDESEWVIDTAELEAKQAAYQQGNPTDPVDYSYLKRLDLSHCMRLFPSHCNGGGFFIAVLEKVKPFELTKNPSRVTSGEGAEEEDDLFNEEEDEKNKNKKKPHPKSAKSEAPTEGEPKVADEEKKTKNTVPPFYFSVPNEVPEYMNHFYFPNAPEMKFPYDQLVMRAAHGESTLRLTPSSTVSFVSKCVLDLLRANSAVQLRNLQQVELEKDNGETNSNSANIKDNLLIVSAGLRAVAFECLEKGWRLCNEGLSLFSHALHAAHSPRLVTLKDTRFIKDVFERGGEKLKDLTFEEVAEDYVGEVYEQGKPVTKPLREVFEQHLSIGTFILCVTLRQNETIYDKETENKKGSAYHYYCAALRARNRVQLLIDHEDVEGVLLRLGVEAKREEKKEEATDKTE</sequence>
<keyword evidence="3 5" id="KW-0949">S-adenosyl-L-methionine</keyword>
<feature type="binding site" evidence="5">
    <location>
        <position position="87"/>
    </location>
    <ligand>
        <name>S-adenosyl-L-methionine</name>
        <dbReference type="ChEBI" id="CHEBI:59789"/>
    </ligand>
</feature>
<name>A0A7G2C5C1_9TRYP</name>
<dbReference type="InterPro" id="IPR049560">
    <property type="entry name" value="MeTrfase_RsmB-F_NOP2_cat"/>
</dbReference>
<evidence type="ECO:0000256" key="3">
    <source>
        <dbReference type="ARBA" id="ARBA00022691"/>
    </source>
</evidence>
<dbReference type="InterPro" id="IPR029063">
    <property type="entry name" value="SAM-dependent_MTases_sf"/>
</dbReference>
<dbReference type="Pfam" id="PF01189">
    <property type="entry name" value="Methyltr_RsmB-F"/>
    <property type="match status" value="1"/>
</dbReference>
<keyword evidence="4 5" id="KW-0694">RNA-binding</keyword>
<evidence type="ECO:0000313" key="9">
    <source>
        <dbReference type="Proteomes" id="UP000515908"/>
    </source>
</evidence>
<evidence type="ECO:0000256" key="6">
    <source>
        <dbReference type="SAM" id="MobiDB-lite"/>
    </source>
</evidence>
<evidence type="ECO:0000256" key="4">
    <source>
        <dbReference type="ARBA" id="ARBA00022884"/>
    </source>
</evidence>
<evidence type="ECO:0000313" key="8">
    <source>
        <dbReference type="EMBL" id="CAD2214354.1"/>
    </source>
</evidence>
<keyword evidence="2 5" id="KW-0808">Transferase</keyword>
<feature type="binding site" evidence="5">
    <location>
        <position position="121"/>
    </location>
    <ligand>
        <name>S-adenosyl-L-methionine</name>
        <dbReference type="ChEBI" id="CHEBI:59789"/>
    </ligand>
</feature>
<dbReference type="VEuPathDB" id="TriTrypDB:ADEAN_000179900"/>
<gene>
    <name evidence="8" type="ORF">ADEAN_000179900</name>
</gene>
<keyword evidence="9" id="KW-1185">Reference proteome</keyword>
<evidence type="ECO:0000259" key="7">
    <source>
        <dbReference type="PROSITE" id="PS51686"/>
    </source>
</evidence>
<keyword evidence="1 5" id="KW-0489">Methyltransferase</keyword>
<dbReference type="PANTHER" id="PTHR22808">
    <property type="entry name" value="NCL1 YEAST -RELATED NOL1/NOP2/FMU SUN DOMAIN-CONTAINING"/>
    <property type="match status" value="1"/>
</dbReference>
<feature type="domain" description="SAM-dependent MTase RsmB/NOP-type" evidence="7">
    <location>
        <begin position="1"/>
        <end position="335"/>
    </location>
</feature>
<dbReference type="PRINTS" id="PR02008">
    <property type="entry name" value="RCMTFAMILY"/>
</dbReference>
<feature type="compositionally biased region" description="Basic residues" evidence="6">
    <location>
        <begin position="369"/>
        <end position="378"/>
    </location>
</feature>
<comment type="caution">
    <text evidence="5">Lacks conserved residue(s) required for the propagation of feature annotation.</text>
</comment>
<dbReference type="GO" id="GO:0003723">
    <property type="term" value="F:RNA binding"/>
    <property type="evidence" value="ECO:0007669"/>
    <property type="project" value="UniProtKB-UniRule"/>
</dbReference>
<dbReference type="Proteomes" id="UP000515908">
    <property type="component" value="Chromosome 03"/>
</dbReference>
<dbReference type="InterPro" id="IPR001678">
    <property type="entry name" value="MeTrfase_RsmB-F_NOP2_dom"/>
</dbReference>
<dbReference type="AlphaFoldDB" id="A0A7G2C5C1"/>
<dbReference type="GO" id="GO:0001510">
    <property type="term" value="P:RNA methylation"/>
    <property type="evidence" value="ECO:0007669"/>
    <property type="project" value="InterPro"/>
</dbReference>
<dbReference type="InterPro" id="IPR023267">
    <property type="entry name" value="RCMT"/>
</dbReference>
<feature type="compositionally biased region" description="Acidic residues" evidence="6">
    <location>
        <begin position="352"/>
        <end position="365"/>
    </location>
</feature>
<dbReference type="OrthoDB" id="6093671at2759"/>
<dbReference type="Gene3D" id="3.40.50.150">
    <property type="entry name" value="Vaccinia Virus protein VP39"/>
    <property type="match status" value="1"/>
</dbReference>
<feature type="active site" description="Nucleophile" evidence="5">
    <location>
        <position position="181"/>
    </location>
</feature>
<proteinExistence type="inferred from homology"/>
<comment type="similarity">
    <text evidence="5">Belongs to the class I-like SAM-binding methyltransferase superfamily. RsmB/NOP family.</text>
</comment>
<organism evidence="8 9">
    <name type="scientific">Angomonas deanei</name>
    <dbReference type="NCBI Taxonomy" id="59799"/>
    <lineage>
        <taxon>Eukaryota</taxon>
        <taxon>Discoba</taxon>
        <taxon>Euglenozoa</taxon>
        <taxon>Kinetoplastea</taxon>
        <taxon>Metakinetoplastina</taxon>
        <taxon>Trypanosomatida</taxon>
        <taxon>Trypanosomatidae</taxon>
        <taxon>Strigomonadinae</taxon>
        <taxon>Angomonas</taxon>
    </lineage>
</organism>